<dbReference type="Proteomes" id="UP000514713">
    <property type="component" value="Chromosome"/>
</dbReference>
<dbReference type="EMBL" id="CP054698">
    <property type="protein sequence ID" value="QMS91465.1"/>
    <property type="molecule type" value="Genomic_DNA"/>
</dbReference>
<reference evidence="2" key="1">
    <citation type="submission" date="2020-06" db="EMBL/GenBank/DDBJ databases">
        <title>Nostoc edaphicum CCNP1411 genome.</title>
        <authorList>
            <person name="Fidor A."/>
            <person name="Grabski M."/>
            <person name="Gawor J."/>
            <person name="Gromadka R."/>
            <person name="Wegrzyn G."/>
            <person name="Mazur-Marzec H."/>
        </authorList>
    </citation>
    <scope>NUCLEOTIDE SEQUENCE [LARGE SCALE GENOMIC DNA]</scope>
    <source>
        <strain evidence="2">CCNP1411</strain>
    </source>
</reference>
<dbReference type="AlphaFoldDB" id="A0A7D7QQP5"/>
<evidence type="ECO:0000313" key="1">
    <source>
        <dbReference type="EMBL" id="QMS91465.1"/>
    </source>
</evidence>
<sequence length="54" mass="6176">MTQTAALSRFATAFIAQYGSVKARDAIRRQDERLILVETAIYRVFGSRIFIKKP</sequence>
<dbReference type="RefSeq" id="WP_181929089.1">
    <property type="nucleotide sequence ID" value="NZ_CP054698.1"/>
</dbReference>
<protein>
    <submittedName>
        <fullName evidence="1">Uncharacterized protein</fullName>
    </submittedName>
</protein>
<evidence type="ECO:0000313" key="2">
    <source>
        <dbReference type="Proteomes" id="UP000514713"/>
    </source>
</evidence>
<proteinExistence type="predicted"/>
<name>A0A7D7QQP5_9NOSO</name>
<organism evidence="1 2">
    <name type="scientific">Nostoc edaphicum CCNP1411</name>
    <dbReference type="NCBI Taxonomy" id="1472755"/>
    <lineage>
        <taxon>Bacteria</taxon>
        <taxon>Bacillati</taxon>
        <taxon>Cyanobacteriota</taxon>
        <taxon>Cyanophyceae</taxon>
        <taxon>Nostocales</taxon>
        <taxon>Nostocaceae</taxon>
        <taxon>Nostoc</taxon>
    </lineage>
</organism>
<accession>A0A7D7QQP5</accession>
<gene>
    <name evidence="1" type="ORF">HUN01_29135</name>
</gene>
<keyword evidence="2" id="KW-1185">Reference proteome</keyword>
<dbReference type="KEGG" id="ned:HUN01_29135"/>